<name>A0A9N8Z2P4_9GLOM</name>
<protein>
    <submittedName>
        <fullName evidence="1">13721_t:CDS:1</fullName>
    </submittedName>
</protein>
<comment type="caution">
    <text evidence="1">The sequence shown here is derived from an EMBL/GenBank/DDBJ whole genome shotgun (WGS) entry which is preliminary data.</text>
</comment>
<dbReference type="EMBL" id="CAJVQA010000248">
    <property type="protein sequence ID" value="CAG8464506.1"/>
    <property type="molecule type" value="Genomic_DNA"/>
</dbReference>
<feature type="non-terminal residue" evidence="1">
    <location>
        <position position="1"/>
    </location>
</feature>
<keyword evidence="2" id="KW-1185">Reference proteome</keyword>
<gene>
    <name evidence="1" type="ORF">CPELLU_LOCUS779</name>
</gene>
<reference evidence="1" key="1">
    <citation type="submission" date="2021-06" db="EMBL/GenBank/DDBJ databases">
        <authorList>
            <person name="Kallberg Y."/>
            <person name="Tangrot J."/>
            <person name="Rosling A."/>
        </authorList>
    </citation>
    <scope>NUCLEOTIDE SEQUENCE</scope>
    <source>
        <strain evidence="1">FL966</strain>
    </source>
</reference>
<evidence type="ECO:0000313" key="1">
    <source>
        <dbReference type="EMBL" id="CAG8464506.1"/>
    </source>
</evidence>
<accession>A0A9N8Z2P4</accession>
<dbReference type="AlphaFoldDB" id="A0A9N8Z2P4"/>
<proteinExistence type="predicted"/>
<evidence type="ECO:0000313" key="2">
    <source>
        <dbReference type="Proteomes" id="UP000789759"/>
    </source>
</evidence>
<sequence length="107" mass="12373">MANGRENTPTKSPPERTLKSTRLKIIFSTLCSIQLLVMITRSKLTFSRFKIRSMSSFSFLRDKTLHCKNIESKEKPVSYFNNEYLPISFSQIPSSTVYVKNEVQDLC</sequence>
<dbReference type="Proteomes" id="UP000789759">
    <property type="component" value="Unassembled WGS sequence"/>
</dbReference>
<organism evidence="1 2">
    <name type="scientific">Cetraspora pellucida</name>
    <dbReference type="NCBI Taxonomy" id="1433469"/>
    <lineage>
        <taxon>Eukaryota</taxon>
        <taxon>Fungi</taxon>
        <taxon>Fungi incertae sedis</taxon>
        <taxon>Mucoromycota</taxon>
        <taxon>Glomeromycotina</taxon>
        <taxon>Glomeromycetes</taxon>
        <taxon>Diversisporales</taxon>
        <taxon>Gigasporaceae</taxon>
        <taxon>Cetraspora</taxon>
    </lineage>
</organism>